<feature type="domain" description="Radical SAM core" evidence="4">
    <location>
        <begin position="20"/>
        <end position="264"/>
    </location>
</feature>
<dbReference type="SFLD" id="SFLDS00029">
    <property type="entry name" value="Radical_SAM"/>
    <property type="match status" value="1"/>
</dbReference>
<dbReference type="InterPro" id="IPR007197">
    <property type="entry name" value="rSAM"/>
</dbReference>
<dbReference type="PANTHER" id="PTHR43432:SF5">
    <property type="entry name" value="ELP3_MIAA_NIFB-LIKE RADICAL SAM CORE DOMAIN-CONTAINING PROTEIN"/>
    <property type="match status" value="1"/>
</dbReference>
<gene>
    <name evidence="5" type="ORF">S01H4_47979</name>
</gene>
<keyword evidence="3" id="KW-0411">Iron-sulfur</keyword>
<keyword evidence="1" id="KW-0479">Metal-binding</keyword>
<evidence type="ECO:0000256" key="1">
    <source>
        <dbReference type="ARBA" id="ARBA00022723"/>
    </source>
</evidence>
<comment type="caution">
    <text evidence="5">The sequence shown here is derived from an EMBL/GenBank/DDBJ whole genome shotgun (WGS) entry which is preliminary data.</text>
</comment>
<dbReference type="InterPro" id="IPR058240">
    <property type="entry name" value="rSAM_sf"/>
</dbReference>
<reference evidence="5" key="1">
    <citation type="journal article" date="2014" name="Front. Microbiol.">
        <title>High frequency of phylogenetically diverse reductive dehalogenase-homologous genes in deep subseafloor sedimentary metagenomes.</title>
        <authorList>
            <person name="Kawai M."/>
            <person name="Futagami T."/>
            <person name="Toyoda A."/>
            <person name="Takaki Y."/>
            <person name="Nishi S."/>
            <person name="Hori S."/>
            <person name="Arai W."/>
            <person name="Tsubouchi T."/>
            <person name="Morono Y."/>
            <person name="Uchiyama I."/>
            <person name="Ito T."/>
            <person name="Fujiyama A."/>
            <person name="Inagaki F."/>
            <person name="Takami H."/>
        </authorList>
    </citation>
    <scope>NUCLEOTIDE SEQUENCE</scope>
    <source>
        <strain evidence="5">Expedition CK06-06</strain>
    </source>
</reference>
<dbReference type="InterPro" id="IPR040086">
    <property type="entry name" value="MJ0683-like"/>
</dbReference>
<dbReference type="GO" id="GO:0051536">
    <property type="term" value="F:iron-sulfur cluster binding"/>
    <property type="evidence" value="ECO:0007669"/>
    <property type="project" value="UniProtKB-KW"/>
</dbReference>
<evidence type="ECO:0000259" key="4">
    <source>
        <dbReference type="PROSITE" id="PS51918"/>
    </source>
</evidence>
<dbReference type="PANTHER" id="PTHR43432">
    <property type="entry name" value="SLR0285 PROTEIN"/>
    <property type="match status" value="1"/>
</dbReference>
<dbReference type="SMART" id="SM00729">
    <property type="entry name" value="Elp3"/>
    <property type="match status" value="1"/>
</dbReference>
<dbReference type="Gene3D" id="3.80.30.30">
    <property type="match status" value="1"/>
</dbReference>
<evidence type="ECO:0000256" key="2">
    <source>
        <dbReference type="ARBA" id="ARBA00023004"/>
    </source>
</evidence>
<dbReference type="SUPFAM" id="SSF102114">
    <property type="entry name" value="Radical SAM enzymes"/>
    <property type="match status" value="1"/>
</dbReference>
<dbReference type="Pfam" id="PF04055">
    <property type="entry name" value="Radical_SAM"/>
    <property type="match status" value="1"/>
</dbReference>
<dbReference type="CDD" id="cd01335">
    <property type="entry name" value="Radical_SAM"/>
    <property type="match status" value="1"/>
</dbReference>
<protein>
    <recommendedName>
        <fullName evidence="4">Radical SAM core domain-containing protein</fullName>
    </recommendedName>
</protein>
<dbReference type="AlphaFoldDB" id="X1DEE3"/>
<sequence length="265" mass="30631">MTKNLKITRKEFKTALNKLKYPDSWFWCRYTINPYSGCAHTCIYCDARSERYYLSQDFETEVIVKSNIDKNLEQKFKRSRTLLPDVIGPGGVCDAYQPIELEVENTLKILRVIEKHKYPVNIATKSSLITRDVEILNRIAKDTWCTVGFSITTMNEELAFFLEPHSSIPKERLEALKQIKLKAPNVQVGTYFMPIIPFLEDNEENLEAVIKKSKEAGADFILFAPGLTLRNAQAEFFIKKLRESRYKYAVEPILNLYKGQMGPPK</sequence>
<accession>X1DEE3</accession>
<dbReference type="InterPro" id="IPR006638">
    <property type="entry name" value="Elp3/MiaA/NifB-like_rSAM"/>
</dbReference>
<organism evidence="5">
    <name type="scientific">marine sediment metagenome</name>
    <dbReference type="NCBI Taxonomy" id="412755"/>
    <lineage>
        <taxon>unclassified sequences</taxon>
        <taxon>metagenomes</taxon>
        <taxon>ecological metagenomes</taxon>
    </lineage>
</organism>
<evidence type="ECO:0000313" key="5">
    <source>
        <dbReference type="EMBL" id="GAH03429.1"/>
    </source>
</evidence>
<dbReference type="EMBL" id="BART01027000">
    <property type="protein sequence ID" value="GAH03429.1"/>
    <property type="molecule type" value="Genomic_DNA"/>
</dbReference>
<proteinExistence type="predicted"/>
<feature type="non-terminal residue" evidence="5">
    <location>
        <position position="265"/>
    </location>
</feature>
<dbReference type="GO" id="GO:0003824">
    <property type="term" value="F:catalytic activity"/>
    <property type="evidence" value="ECO:0007669"/>
    <property type="project" value="InterPro"/>
</dbReference>
<name>X1DEE3_9ZZZZ</name>
<dbReference type="SFLD" id="SFLDG01084">
    <property type="entry name" value="Uncharacterised_Radical_SAM_Su"/>
    <property type="match status" value="1"/>
</dbReference>
<dbReference type="GO" id="GO:0046872">
    <property type="term" value="F:metal ion binding"/>
    <property type="evidence" value="ECO:0007669"/>
    <property type="project" value="UniProtKB-KW"/>
</dbReference>
<evidence type="ECO:0000256" key="3">
    <source>
        <dbReference type="ARBA" id="ARBA00023014"/>
    </source>
</evidence>
<dbReference type="PROSITE" id="PS51918">
    <property type="entry name" value="RADICAL_SAM"/>
    <property type="match status" value="1"/>
</dbReference>
<keyword evidence="2" id="KW-0408">Iron</keyword>